<sequence>MAGKPLNKKNLVALGADALADLLLEAVKGDAARQRRVRMALSTEQGPREAAADMRKRFAQIRKARGFLSWKTQRTLARELTDLIGVIDQRIAPEDATTAFDLLWSLLHLAPGIHERTDDSNGTIGAVMDDAMDVIARLAPRLEIDTQALAEMVFDAIIGDEHGAFDDAVTALGEALGEAGLAHLKTRAEAAIAMPLTEADLARYDFVQDDTRRAELARDSRNSKAKIILQDVADLQGDVDAWLARYTAEQLTFHTIAPQAAQRLLAAGRPEDALRIVQNCLARQDVRDRWFDMPDLDEVHFDCLEALGEEEALRAALWSRFEGRLCAPTLRRYLARLPDFEDEEALLRAQAHVLAFPDVVTGLAFCLSWPDPALGAKVVLSRTEDLDGDTYEVLTPAAEVLAPEHPLAAVLVWRAMIRFALEKARSGRYGHAARHLTSCAQADAAIDDYSGHPDHRAYLSALREAHGRKTSFWERAVTLSG</sequence>
<reference evidence="1" key="1">
    <citation type="submission" date="2021-04" db="EMBL/GenBank/DDBJ databases">
        <authorList>
            <person name="Yoon J."/>
        </authorList>
    </citation>
    <scope>NUCLEOTIDE SEQUENCE</scope>
    <source>
        <strain evidence="1">KMU-90</strain>
    </source>
</reference>
<dbReference type="AlphaFoldDB" id="A0A8J7WF67"/>
<proteinExistence type="predicted"/>
<accession>A0A8J7WF67</accession>
<evidence type="ECO:0000313" key="1">
    <source>
        <dbReference type="EMBL" id="MBS0126547.1"/>
    </source>
</evidence>
<protein>
    <submittedName>
        <fullName evidence="1">Uncharacterized protein</fullName>
    </submittedName>
</protein>
<gene>
    <name evidence="1" type="ORF">KB874_20920</name>
</gene>
<dbReference type="InterPro" id="IPR049245">
    <property type="entry name" value="DUF6880"/>
</dbReference>
<dbReference type="Pfam" id="PF21810">
    <property type="entry name" value="DUF6880"/>
    <property type="match status" value="1"/>
</dbReference>
<evidence type="ECO:0000313" key="2">
    <source>
        <dbReference type="Proteomes" id="UP000681356"/>
    </source>
</evidence>
<dbReference type="Proteomes" id="UP000681356">
    <property type="component" value="Unassembled WGS sequence"/>
</dbReference>
<organism evidence="1 2">
    <name type="scientific">Thetidibacter halocola</name>
    <dbReference type="NCBI Taxonomy" id="2827239"/>
    <lineage>
        <taxon>Bacteria</taxon>
        <taxon>Pseudomonadati</taxon>
        <taxon>Pseudomonadota</taxon>
        <taxon>Alphaproteobacteria</taxon>
        <taxon>Rhodobacterales</taxon>
        <taxon>Roseobacteraceae</taxon>
        <taxon>Thetidibacter</taxon>
    </lineage>
</organism>
<comment type="caution">
    <text evidence="1">The sequence shown here is derived from an EMBL/GenBank/DDBJ whole genome shotgun (WGS) entry which is preliminary data.</text>
</comment>
<dbReference type="RefSeq" id="WP_212538508.1">
    <property type="nucleotide sequence ID" value="NZ_JAGTUU010000010.1"/>
</dbReference>
<keyword evidence="2" id="KW-1185">Reference proteome</keyword>
<name>A0A8J7WF67_9RHOB</name>
<dbReference type="EMBL" id="JAGTUU010000010">
    <property type="protein sequence ID" value="MBS0126547.1"/>
    <property type="molecule type" value="Genomic_DNA"/>
</dbReference>